<keyword evidence="3" id="KW-1185">Reference proteome</keyword>
<evidence type="ECO:0000313" key="2">
    <source>
        <dbReference type="EMBL" id="GFO15833.1"/>
    </source>
</evidence>
<evidence type="ECO:0000256" key="1">
    <source>
        <dbReference type="SAM" id="MobiDB-lite"/>
    </source>
</evidence>
<protein>
    <submittedName>
        <fullName evidence="2">Uncharacterized protein</fullName>
    </submittedName>
</protein>
<proteinExistence type="predicted"/>
<dbReference type="Proteomes" id="UP000735302">
    <property type="component" value="Unassembled WGS sequence"/>
</dbReference>
<gene>
    <name evidence="2" type="ORF">PoB_004233800</name>
</gene>
<dbReference type="AlphaFoldDB" id="A0AAV4B8A1"/>
<comment type="caution">
    <text evidence="2">The sequence shown here is derived from an EMBL/GenBank/DDBJ whole genome shotgun (WGS) entry which is preliminary data.</text>
</comment>
<evidence type="ECO:0000313" key="3">
    <source>
        <dbReference type="Proteomes" id="UP000735302"/>
    </source>
</evidence>
<feature type="compositionally biased region" description="Polar residues" evidence="1">
    <location>
        <begin position="68"/>
        <end position="94"/>
    </location>
</feature>
<reference evidence="2 3" key="1">
    <citation type="journal article" date="2021" name="Elife">
        <title>Chloroplast acquisition without the gene transfer in kleptoplastic sea slugs, Plakobranchus ocellatus.</title>
        <authorList>
            <person name="Maeda T."/>
            <person name="Takahashi S."/>
            <person name="Yoshida T."/>
            <person name="Shimamura S."/>
            <person name="Takaki Y."/>
            <person name="Nagai Y."/>
            <person name="Toyoda A."/>
            <person name="Suzuki Y."/>
            <person name="Arimoto A."/>
            <person name="Ishii H."/>
            <person name="Satoh N."/>
            <person name="Nishiyama T."/>
            <person name="Hasebe M."/>
            <person name="Maruyama T."/>
            <person name="Minagawa J."/>
            <person name="Obokata J."/>
            <person name="Shigenobu S."/>
        </authorList>
    </citation>
    <scope>NUCLEOTIDE SEQUENCE [LARGE SCALE GENOMIC DNA]</scope>
</reference>
<feature type="region of interest" description="Disordered" evidence="1">
    <location>
        <begin position="55"/>
        <end position="94"/>
    </location>
</feature>
<accession>A0AAV4B8A1</accession>
<organism evidence="2 3">
    <name type="scientific">Plakobranchus ocellatus</name>
    <dbReference type="NCBI Taxonomy" id="259542"/>
    <lineage>
        <taxon>Eukaryota</taxon>
        <taxon>Metazoa</taxon>
        <taxon>Spiralia</taxon>
        <taxon>Lophotrochozoa</taxon>
        <taxon>Mollusca</taxon>
        <taxon>Gastropoda</taxon>
        <taxon>Heterobranchia</taxon>
        <taxon>Euthyneura</taxon>
        <taxon>Panpulmonata</taxon>
        <taxon>Sacoglossa</taxon>
        <taxon>Placobranchoidea</taxon>
        <taxon>Plakobranchidae</taxon>
        <taxon>Plakobranchus</taxon>
    </lineage>
</organism>
<name>A0AAV4B8A1_9GAST</name>
<sequence length="94" mass="10622">MFLHSNLFSINPMRVTYQEQVLAIMFLHSNLFSINFMKVPYQEQVLAITYCPKGGSSDPSNHWHLLSKSETTPDLRSPIDQNITSHASQSAIGL</sequence>
<dbReference type="EMBL" id="BLXT01004630">
    <property type="protein sequence ID" value="GFO15833.1"/>
    <property type="molecule type" value="Genomic_DNA"/>
</dbReference>